<feature type="region of interest" description="Disordered" evidence="3">
    <location>
        <begin position="205"/>
        <end position="255"/>
    </location>
</feature>
<feature type="region of interest" description="Disordered" evidence="3">
    <location>
        <begin position="831"/>
        <end position="863"/>
    </location>
</feature>
<feature type="compositionally biased region" description="Basic and acidic residues" evidence="3">
    <location>
        <begin position="831"/>
        <end position="844"/>
    </location>
</feature>
<feature type="region of interest" description="Disordered" evidence="3">
    <location>
        <begin position="155"/>
        <end position="182"/>
    </location>
</feature>
<evidence type="ECO:0000313" key="5">
    <source>
        <dbReference type="EMBL" id="SCU71467.1"/>
    </source>
</evidence>
<protein>
    <submittedName>
        <fullName evidence="5">KRI1-like family/KRI1-like family C-terminal, putative</fullName>
    </submittedName>
</protein>
<dbReference type="RefSeq" id="XP_067082134.1">
    <property type="nucleotide sequence ID" value="XM_067226033.1"/>
</dbReference>
<comment type="similarity">
    <text evidence="1">Belongs to the KRI1 family.</text>
</comment>
<dbReference type="GO" id="GO:0000447">
    <property type="term" value="P:endonucleolytic cleavage in ITS1 to separate SSU-rRNA from 5.8S rRNA and LSU-rRNA from tricistronic rRNA transcript (SSU-rRNA, 5.8S rRNA, LSU-rRNA)"/>
    <property type="evidence" value="ECO:0007669"/>
    <property type="project" value="TreeGrafter"/>
</dbReference>
<dbReference type="GeneID" id="92376988"/>
<evidence type="ECO:0000313" key="6">
    <source>
        <dbReference type="Proteomes" id="UP000195570"/>
    </source>
</evidence>
<evidence type="ECO:0000259" key="4">
    <source>
        <dbReference type="Pfam" id="PF12936"/>
    </source>
</evidence>
<feature type="compositionally biased region" description="Basic and acidic residues" evidence="3">
    <location>
        <begin position="215"/>
        <end position="224"/>
    </location>
</feature>
<feature type="region of interest" description="Disordered" evidence="3">
    <location>
        <begin position="282"/>
        <end position="391"/>
    </location>
</feature>
<dbReference type="VEuPathDB" id="TriTrypDB:TEOVI_000304800"/>
<feature type="compositionally biased region" description="Basic and acidic residues" evidence="3">
    <location>
        <begin position="926"/>
        <end position="935"/>
    </location>
</feature>
<feature type="compositionally biased region" description="Basic residues" evidence="3">
    <location>
        <begin position="985"/>
        <end position="994"/>
    </location>
</feature>
<feature type="region of interest" description="Disordered" evidence="3">
    <location>
        <begin position="877"/>
        <end position="994"/>
    </location>
</feature>
<dbReference type="AlphaFoldDB" id="A0A1G4IGE5"/>
<feature type="domain" description="Kri1-like C-terminal" evidence="4">
    <location>
        <begin position="748"/>
        <end position="827"/>
    </location>
</feature>
<keyword evidence="6" id="KW-1185">Reference proteome</keyword>
<keyword evidence="2" id="KW-0175">Coiled coil</keyword>
<gene>
    <name evidence="5" type="ORF">TEOVI_000304800</name>
</gene>
<feature type="compositionally biased region" description="Basic and acidic residues" evidence="3">
    <location>
        <begin position="854"/>
        <end position="863"/>
    </location>
</feature>
<dbReference type="Proteomes" id="UP000195570">
    <property type="component" value="Unassembled WGS sequence"/>
</dbReference>
<sequence>MPKKDLFSSSSSDDSDADDLGQQMAVAAAVEKRRNPHAYDPTSGKRKGKSLEHSTTSVAAVQPLDSSDDDNEAGHDKVEAVNDVGPIDPALKSSTTESTGKPKGKKNKKKKGDVDGANISGDDDDDDDGGIRINKQYAAKYEEVKRRKELQQLTQKYSNRLRGNNGLGDLESDEEDEEDDGAVLLTESKELAFAKTFLAIRQAGLAKKRSGKQAKGSDRNENTKTDSSVSDADAENKILLNTEQRFFPPPEEQVRENTEVFAKAVATKREKRNKFTLADEYRRGVVMSAEKGGANEKDDGEDVGKDESTWGSRRIQPQSEKERKLRESFLQSVAESGESFSVKPAFTPPADQQQSNEESEAKRLLAGAFSIRAPNRDGATTDGDDASANHDADEEFLRDFFVEELWKPENNRKVGKNGSKASRRSSVTAEDGPEPADGGESGGNSASDYEDYEEGNNYAALAELAQAEEDERFFAEAEVWERKFQERAYRHQEENADHVQSFPRAVGSNAEGLLRKTAQSSRKEAHLRRLTRMRELREQQVAELRRLKTLKRQEIEEQRALIASIAGISREKRQNHRDVKVSGGKPSDDEDAAVRRLMSLWSEKDLDEDFDPSKFDSKMSKIFDDNYYDEKNVDEEEIAFFEDEEDINGVGEPEGQGEENEVYKQQLEDGESVEESLVGSGGVAGKGVELAADDAMELLYPTVTMPELEETPATNSREQIERLLRQQKKQPGATDPDEVLEQLQTTLKQKEKEYWQLHHESTLDGGSLKTRFKYRRVVPENFTLSVEEILAQDDRQLNMLVPMNCYAAYLSAEENRRDRIRADKRRRRGFREIDSSRSSRRYGDVSKTSLVDPNMKEEEGEKWAENVRKSLRRLRQGMGLDHEDSLEDENNPGDNMTRSGKRGKSNRGGDSDNRGLNGSTLGYQQKDLRHQKGEGQRGNIGVRSDREGEIREFPRHPGGSRKRQLDDADERDFGGSGGAVEGRRRGVASKPRHE</sequence>
<dbReference type="GO" id="GO:0030686">
    <property type="term" value="C:90S preribosome"/>
    <property type="evidence" value="ECO:0007669"/>
    <property type="project" value="TreeGrafter"/>
</dbReference>
<dbReference type="GO" id="GO:0005730">
    <property type="term" value="C:nucleolus"/>
    <property type="evidence" value="ECO:0007669"/>
    <property type="project" value="TreeGrafter"/>
</dbReference>
<feature type="region of interest" description="Disordered" evidence="3">
    <location>
        <begin position="408"/>
        <end position="458"/>
    </location>
</feature>
<dbReference type="InterPro" id="IPR024626">
    <property type="entry name" value="Kri1-like_C"/>
</dbReference>
<dbReference type="Pfam" id="PF12936">
    <property type="entry name" value="Kri1_C"/>
    <property type="match status" value="1"/>
</dbReference>
<feature type="coiled-coil region" evidence="2">
    <location>
        <begin position="527"/>
        <end position="557"/>
    </location>
</feature>
<organism evidence="5 6">
    <name type="scientific">Trypanosoma equiperdum</name>
    <dbReference type="NCBI Taxonomy" id="5694"/>
    <lineage>
        <taxon>Eukaryota</taxon>
        <taxon>Discoba</taxon>
        <taxon>Euglenozoa</taxon>
        <taxon>Kinetoplastea</taxon>
        <taxon>Metakinetoplastina</taxon>
        <taxon>Trypanosomatida</taxon>
        <taxon>Trypanosomatidae</taxon>
        <taxon>Trypanosoma</taxon>
    </lineage>
</organism>
<feature type="compositionally biased region" description="Basic and acidic residues" evidence="3">
    <location>
        <begin position="293"/>
        <end position="308"/>
    </location>
</feature>
<feature type="compositionally biased region" description="Acidic residues" evidence="3">
    <location>
        <begin position="170"/>
        <end position="181"/>
    </location>
</feature>
<feature type="region of interest" description="Disordered" evidence="3">
    <location>
        <begin position="1"/>
        <end position="131"/>
    </location>
</feature>
<reference evidence="5" key="1">
    <citation type="submission" date="2016-09" db="EMBL/GenBank/DDBJ databases">
        <authorList>
            <person name="Hebert L."/>
            <person name="Moumen B."/>
        </authorList>
    </citation>
    <scope>NUCLEOTIDE SEQUENCE [LARGE SCALE GENOMIC DNA]</scope>
    <source>
        <strain evidence="5">OVI</strain>
    </source>
</reference>
<comment type="caution">
    <text evidence="5">The sequence shown here is derived from an EMBL/GenBank/DDBJ whole genome shotgun (WGS) entry which is preliminary data.</text>
</comment>
<dbReference type="PANTHER" id="PTHR14490">
    <property type="entry name" value="ZINC FINGER, ZZ TYPE"/>
    <property type="match status" value="1"/>
</dbReference>
<dbReference type="Pfam" id="PF05178">
    <property type="entry name" value="Kri1"/>
    <property type="match status" value="1"/>
</dbReference>
<feature type="compositionally biased region" description="Polar residues" evidence="3">
    <location>
        <begin position="914"/>
        <end position="923"/>
    </location>
</feature>
<evidence type="ECO:0000256" key="2">
    <source>
        <dbReference type="SAM" id="Coils"/>
    </source>
</evidence>
<proteinExistence type="inferred from homology"/>
<feature type="compositionally biased region" description="Polar residues" evidence="3">
    <location>
        <begin position="309"/>
        <end position="318"/>
    </location>
</feature>
<accession>A0A1G4IGE5</accession>
<name>A0A1G4IGE5_TRYEQ</name>
<feature type="compositionally biased region" description="Basic and acidic residues" evidence="3">
    <location>
        <begin position="943"/>
        <end position="955"/>
    </location>
</feature>
<dbReference type="EMBL" id="CZPT02001629">
    <property type="protein sequence ID" value="SCU71467.1"/>
    <property type="molecule type" value="Genomic_DNA"/>
</dbReference>
<dbReference type="InterPro" id="IPR018034">
    <property type="entry name" value="Kri1"/>
</dbReference>
<feature type="compositionally biased region" description="Basic residues" evidence="3">
    <location>
        <begin position="102"/>
        <end position="111"/>
    </location>
</feature>
<evidence type="ECO:0000256" key="1">
    <source>
        <dbReference type="ARBA" id="ARBA00007473"/>
    </source>
</evidence>
<dbReference type="PANTHER" id="PTHR14490:SF5">
    <property type="entry name" value="PROTEIN KRI1 HOMOLOG"/>
    <property type="match status" value="1"/>
</dbReference>
<evidence type="ECO:0000256" key="3">
    <source>
        <dbReference type="SAM" id="MobiDB-lite"/>
    </source>
</evidence>